<protein>
    <submittedName>
        <fullName evidence="1">Uncharacterized protein</fullName>
    </submittedName>
</protein>
<dbReference type="EMBL" id="LBVV01000033">
    <property type="protein sequence ID" value="KKQ92905.1"/>
    <property type="molecule type" value="Genomic_DNA"/>
</dbReference>
<dbReference type="Proteomes" id="UP000034207">
    <property type="component" value="Unassembled WGS sequence"/>
</dbReference>
<evidence type="ECO:0000313" key="1">
    <source>
        <dbReference type="EMBL" id="KKQ92905.1"/>
    </source>
</evidence>
<dbReference type="STRING" id="1618345.UT18_C0033G0003"/>
<gene>
    <name evidence="1" type="ORF">UT18_C0033G0003</name>
</gene>
<accession>A0A0G0LXY8</accession>
<proteinExistence type="predicted"/>
<name>A0A0G0LXY8_UNCC2</name>
<dbReference type="AlphaFoldDB" id="A0A0G0LXY8"/>
<reference evidence="1 2" key="1">
    <citation type="journal article" date="2015" name="Nature">
        <title>rRNA introns, odd ribosomes, and small enigmatic genomes across a large radiation of phyla.</title>
        <authorList>
            <person name="Brown C.T."/>
            <person name="Hug L.A."/>
            <person name="Thomas B.C."/>
            <person name="Sharon I."/>
            <person name="Castelle C.J."/>
            <person name="Singh A."/>
            <person name="Wilkins M.J."/>
            <person name="Williams K.H."/>
            <person name="Banfield J.F."/>
        </authorList>
    </citation>
    <scope>NUCLEOTIDE SEQUENCE [LARGE SCALE GENOMIC DNA]</scope>
</reference>
<comment type="caution">
    <text evidence="1">The sequence shown here is derived from an EMBL/GenBank/DDBJ whole genome shotgun (WGS) entry which is preliminary data.</text>
</comment>
<evidence type="ECO:0000313" key="2">
    <source>
        <dbReference type="Proteomes" id="UP000034207"/>
    </source>
</evidence>
<organism evidence="1 2">
    <name type="scientific">candidate division CPR2 bacterium GW2011_GWC2_39_10</name>
    <dbReference type="NCBI Taxonomy" id="1618345"/>
    <lineage>
        <taxon>Bacteria</taxon>
        <taxon>Bacteria division CPR2</taxon>
    </lineage>
</organism>
<sequence length="42" mass="4598">MVSWSLSPIPAKNMVKPPEKIISGFFYTGLTQNSASIQAETK</sequence>